<dbReference type="HOGENOM" id="CLU_2100964_0_0_1"/>
<sequence length="116" mass="13088">MWRSPYLVARYPQLRALGRDKAPPRWTKRSEASQISPFSTYIDSPDLHPHRRLGGCCKSSEPRGRRQRVASERAGRTMLVGRSVAARLLGATTQSCGIHVERWRDDVAWEAVTVAS</sequence>
<reference evidence="2 3" key="1">
    <citation type="journal article" date="2005" name="PLoS Biol.">
        <title>The genomes of Oryza sativa: a history of duplications.</title>
        <authorList>
            <person name="Yu J."/>
            <person name="Wang J."/>
            <person name="Lin W."/>
            <person name="Li S."/>
            <person name="Li H."/>
            <person name="Zhou J."/>
            <person name="Ni P."/>
            <person name="Dong W."/>
            <person name="Hu S."/>
            <person name="Zeng C."/>
            <person name="Zhang J."/>
            <person name="Zhang Y."/>
            <person name="Li R."/>
            <person name="Xu Z."/>
            <person name="Li S."/>
            <person name="Li X."/>
            <person name="Zheng H."/>
            <person name="Cong L."/>
            <person name="Lin L."/>
            <person name="Yin J."/>
            <person name="Geng J."/>
            <person name="Li G."/>
            <person name="Shi J."/>
            <person name="Liu J."/>
            <person name="Lv H."/>
            <person name="Li J."/>
            <person name="Wang J."/>
            <person name="Deng Y."/>
            <person name="Ran L."/>
            <person name="Shi X."/>
            <person name="Wang X."/>
            <person name="Wu Q."/>
            <person name="Li C."/>
            <person name="Ren X."/>
            <person name="Wang J."/>
            <person name="Wang X."/>
            <person name="Li D."/>
            <person name="Liu D."/>
            <person name="Zhang X."/>
            <person name="Ji Z."/>
            <person name="Zhao W."/>
            <person name="Sun Y."/>
            <person name="Zhang Z."/>
            <person name="Bao J."/>
            <person name="Han Y."/>
            <person name="Dong L."/>
            <person name="Ji J."/>
            <person name="Chen P."/>
            <person name="Wu S."/>
            <person name="Liu J."/>
            <person name="Xiao Y."/>
            <person name="Bu D."/>
            <person name="Tan J."/>
            <person name="Yang L."/>
            <person name="Ye C."/>
            <person name="Zhang J."/>
            <person name="Xu J."/>
            <person name="Zhou Y."/>
            <person name="Yu Y."/>
            <person name="Zhang B."/>
            <person name="Zhuang S."/>
            <person name="Wei H."/>
            <person name="Liu B."/>
            <person name="Lei M."/>
            <person name="Yu H."/>
            <person name="Li Y."/>
            <person name="Xu H."/>
            <person name="Wei S."/>
            <person name="He X."/>
            <person name="Fang L."/>
            <person name="Zhang Z."/>
            <person name="Zhang Y."/>
            <person name="Huang X."/>
            <person name="Su Z."/>
            <person name="Tong W."/>
            <person name="Li J."/>
            <person name="Tong Z."/>
            <person name="Li S."/>
            <person name="Ye J."/>
            <person name="Wang L."/>
            <person name="Fang L."/>
            <person name="Lei T."/>
            <person name="Chen C."/>
            <person name="Chen H."/>
            <person name="Xu Z."/>
            <person name="Li H."/>
            <person name="Huang H."/>
            <person name="Zhang F."/>
            <person name="Xu H."/>
            <person name="Li N."/>
            <person name="Zhao C."/>
            <person name="Li S."/>
            <person name="Dong L."/>
            <person name="Huang Y."/>
            <person name="Li L."/>
            <person name="Xi Y."/>
            <person name="Qi Q."/>
            <person name="Li W."/>
            <person name="Zhang B."/>
            <person name="Hu W."/>
            <person name="Zhang Y."/>
            <person name="Tian X."/>
            <person name="Jiao Y."/>
            <person name="Liang X."/>
            <person name="Jin J."/>
            <person name="Gao L."/>
            <person name="Zheng W."/>
            <person name="Hao B."/>
            <person name="Liu S."/>
            <person name="Wang W."/>
            <person name="Yuan L."/>
            <person name="Cao M."/>
            <person name="McDermott J."/>
            <person name="Samudrala R."/>
            <person name="Wang J."/>
            <person name="Wong G.K."/>
            <person name="Yang H."/>
        </authorList>
    </citation>
    <scope>NUCLEOTIDE SEQUENCE [LARGE SCALE GENOMIC DNA]</scope>
    <source>
        <strain evidence="3">cv. 93-11</strain>
    </source>
</reference>
<name>B8AHM4_ORYSI</name>
<dbReference type="AlphaFoldDB" id="B8AHM4"/>
<protein>
    <submittedName>
        <fullName evidence="2">Uncharacterized protein</fullName>
    </submittedName>
</protein>
<gene>
    <name evidence="2" type="ORF">OsI_08702</name>
</gene>
<evidence type="ECO:0000313" key="2">
    <source>
        <dbReference type="EMBL" id="EEC73895.1"/>
    </source>
</evidence>
<organism evidence="2 3">
    <name type="scientific">Oryza sativa subsp. indica</name>
    <name type="common">Rice</name>
    <dbReference type="NCBI Taxonomy" id="39946"/>
    <lineage>
        <taxon>Eukaryota</taxon>
        <taxon>Viridiplantae</taxon>
        <taxon>Streptophyta</taxon>
        <taxon>Embryophyta</taxon>
        <taxon>Tracheophyta</taxon>
        <taxon>Spermatophyta</taxon>
        <taxon>Magnoliopsida</taxon>
        <taxon>Liliopsida</taxon>
        <taxon>Poales</taxon>
        <taxon>Poaceae</taxon>
        <taxon>BOP clade</taxon>
        <taxon>Oryzoideae</taxon>
        <taxon>Oryzeae</taxon>
        <taxon>Oryzinae</taxon>
        <taxon>Oryza</taxon>
        <taxon>Oryza sativa</taxon>
    </lineage>
</organism>
<proteinExistence type="predicted"/>
<keyword evidence="3" id="KW-1185">Reference proteome</keyword>
<dbReference type="Gramene" id="BGIOSGA008926-TA">
    <property type="protein sequence ID" value="BGIOSGA008926-PA"/>
    <property type="gene ID" value="BGIOSGA008926"/>
</dbReference>
<evidence type="ECO:0000313" key="3">
    <source>
        <dbReference type="Proteomes" id="UP000007015"/>
    </source>
</evidence>
<feature type="compositionally biased region" description="Basic and acidic residues" evidence="1">
    <location>
        <begin position="60"/>
        <end position="74"/>
    </location>
</feature>
<evidence type="ECO:0000256" key="1">
    <source>
        <dbReference type="SAM" id="MobiDB-lite"/>
    </source>
</evidence>
<dbReference type="Proteomes" id="UP000007015">
    <property type="component" value="Chromosome 2"/>
</dbReference>
<accession>B8AHM4</accession>
<dbReference type="EMBL" id="CM000127">
    <property type="protein sequence ID" value="EEC73895.1"/>
    <property type="molecule type" value="Genomic_DNA"/>
</dbReference>
<feature type="region of interest" description="Disordered" evidence="1">
    <location>
        <begin position="39"/>
        <end position="74"/>
    </location>
</feature>